<dbReference type="EMBL" id="DQBS01000188">
    <property type="protein sequence ID" value="HCO70579.1"/>
    <property type="molecule type" value="Genomic_DNA"/>
</dbReference>
<gene>
    <name evidence="2" type="ORF">DIT26_08440</name>
</gene>
<dbReference type="PANTHER" id="PTHR30437">
    <property type="entry name" value="TRANSCRIPTION ELONGATION FACTOR GREA"/>
    <property type="match status" value="1"/>
</dbReference>
<comment type="caution">
    <text evidence="2">The sequence shown here is derived from an EMBL/GenBank/DDBJ whole genome shotgun (WGS) entry which is preliminary data.</text>
</comment>
<evidence type="ECO:0000259" key="1">
    <source>
        <dbReference type="Pfam" id="PF01272"/>
    </source>
</evidence>
<organism evidence="2 3">
    <name type="scientific">Mesotoga infera</name>
    <dbReference type="NCBI Taxonomy" id="1236046"/>
    <lineage>
        <taxon>Bacteria</taxon>
        <taxon>Thermotogati</taxon>
        <taxon>Thermotogota</taxon>
        <taxon>Thermotogae</taxon>
        <taxon>Kosmotogales</taxon>
        <taxon>Kosmotogaceae</taxon>
        <taxon>Mesotoga</taxon>
    </lineage>
</organism>
<keyword evidence="2" id="KW-0251">Elongation factor</keyword>
<dbReference type="GO" id="GO:0070063">
    <property type="term" value="F:RNA polymerase binding"/>
    <property type="evidence" value="ECO:0007669"/>
    <property type="project" value="InterPro"/>
</dbReference>
<dbReference type="GO" id="GO:0003746">
    <property type="term" value="F:translation elongation factor activity"/>
    <property type="evidence" value="ECO:0007669"/>
    <property type="project" value="UniProtKB-KW"/>
</dbReference>
<dbReference type="InterPro" id="IPR018151">
    <property type="entry name" value="TF_GreA/GreB_CS"/>
</dbReference>
<dbReference type="AlphaFoldDB" id="A0A3D3TPG0"/>
<dbReference type="Pfam" id="PF01272">
    <property type="entry name" value="GreA_GreB"/>
    <property type="match status" value="1"/>
</dbReference>
<dbReference type="GO" id="GO:0006354">
    <property type="term" value="P:DNA-templated transcription elongation"/>
    <property type="evidence" value="ECO:0007669"/>
    <property type="project" value="TreeGrafter"/>
</dbReference>
<dbReference type="PANTHER" id="PTHR30437:SF4">
    <property type="entry name" value="TRANSCRIPTION ELONGATION FACTOR GREA"/>
    <property type="match status" value="1"/>
</dbReference>
<name>A0A3D3TPG0_9BACT</name>
<dbReference type="SUPFAM" id="SSF54534">
    <property type="entry name" value="FKBP-like"/>
    <property type="match status" value="1"/>
</dbReference>
<keyword evidence="2" id="KW-0648">Protein biosynthesis</keyword>
<feature type="non-terminal residue" evidence="2">
    <location>
        <position position="1"/>
    </location>
</feature>
<dbReference type="InterPro" id="IPR001437">
    <property type="entry name" value="Tscrpt_elong_fac_GreA/B_C"/>
</dbReference>
<dbReference type="GO" id="GO:0032784">
    <property type="term" value="P:regulation of DNA-templated transcription elongation"/>
    <property type="evidence" value="ECO:0007669"/>
    <property type="project" value="InterPro"/>
</dbReference>
<accession>A0A3D3TPG0</accession>
<dbReference type="GO" id="GO:0003677">
    <property type="term" value="F:DNA binding"/>
    <property type="evidence" value="ECO:0007669"/>
    <property type="project" value="InterPro"/>
</dbReference>
<evidence type="ECO:0000313" key="3">
    <source>
        <dbReference type="Proteomes" id="UP000264215"/>
    </source>
</evidence>
<reference evidence="2 3" key="1">
    <citation type="journal article" date="2018" name="Nat. Biotechnol.">
        <title>A standardized bacterial taxonomy based on genome phylogeny substantially revises the tree of life.</title>
        <authorList>
            <person name="Parks D.H."/>
            <person name="Chuvochina M."/>
            <person name="Waite D.W."/>
            <person name="Rinke C."/>
            <person name="Skarshewski A."/>
            <person name="Chaumeil P.A."/>
            <person name="Hugenholtz P."/>
        </authorList>
    </citation>
    <scope>NUCLEOTIDE SEQUENCE [LARGE SCALE GENOMIC DNA]</scope>
    <source>
        <strain evidence="2">UBA9905</strain>
    </source>
</reference>
<dbReference type="PROSITE" id="PS00830">
    <property type="entry name" value="GREAB_2"/>
    <property type="match status" value="1"/>
</dbReference>
<dbReference type="InterPro" id="IPR023459">
    <property type="entry name" value="Tscrpt_elong_fac_GreA/B_fam"/>
</dbReference>
<dbReference type="Proteomes" id="UP000264215">
    <property type="component" value="Unassembled WGS sequence"/>
</dbReference>
<dbReference type="InterPro" id="IPR036953">
    <property type="entry name" value="GreA/GreB_C_sf"/>
</dbReference>
<protein>
    <submittedName>
        <fullName evidence="2">Transcription elongation factor GreA</fullName>
    </submittedName>
</protein>
<sequence>NVETGEKSQFRIVNAQEANIFEGKISSDSPIGRGILTRKVDELVRVKTPAGWAKYKILTIGK</sequence>
<proteinExistence type="predicted"/>
<evidence type="ECO:0000313" key="2">
    <source>
        <dbReference type="EMBL" id="HCO70579.1"/>
    </source>
</evidence>
<dbReference type="Gene3D" id="3.10.50.30">
    <property type="entry name" value="Transcription elongation factor, GreA/GreB, C-terminal domain"/>
    <property type="match status" value="1"/>
</dbReference>
<feature type="domain" description="Transcription elongation factor GreA/GreB C-terminal" evidence="1">
    <location>
        <begin position="1"/>
        <end position="60"/>
    </location>
</feature>